<dbReference type="Pfam" id="PF25573">
    <property type="entry name" value="TPR_PSMD3_N"/>
    <property type="match status" value="1"/>
</dbReference>
<evidence type="ECO:0000256" key="1">
    <source>
        <dbReference type="ARBA" id="ARBA00007912"/>
    </source>
</evidence>
<evidence type="ECO:0000313" key="6">
    <source>
        <dbReference type="Proteomes" id="UP000001876"/>
    </source>
</evidence>
<sequence>MRHSGLSDTKTDVAESQQTDVDVLDVLFANVTLLDKSVASKGEPRFVAKVLRQTMSCRANLTPHKLVDFFLAALHSKVPTKDALVALAGGEPTPTPVQTPATPVKSPTRRSARGKKTPAEDDVPDASAEVSKAEDEALRTPIPRPRAKPTPMQTLLPEVEAYAHLLVLMFLTDNGDARCVQASIDAANRLKVFNRRTMDQLDARVLFYVSLSHEKHAELSDVRSALLASLRTSASRFDEIGQESSLNMLLRNYLHYNLYEQAEKLRSKATLPASRSNQQQCRYLYYLGRIRAIQLEYSEAKECLQMAQRKAPKFARGFTLELSKWITVVQLLLGEIPDKKDLTYGGGVTAAALRPYLDLANAVRLGDLEKFRVVAGAHEHVFTCDKTTNLVVRLRRNVIRVGLRRISLAYTKIHLTDVASKLGLGKDDDVEWVVAKAVRDGGIDAMIDHDAQIMYSKDISDVYGTTAPQEAFHARIAFCLDTHNEAVVAMRYAAGGKTPAKSSRKTLNDADAEELVMHILDDDEF</sequence>
<dbReference type="PROSITE" id="PS50250">
    <property type="entry name" value="PCI"/>
    <property type="match status" value="1"/>
</dbReference>
<name>C1MK11_MICPC</name>
<dbReference type="SUPFAM" id="SSF46785">
    <property type="entry name" value="Winged helix' DNA-binding domain"/>
    <property type="match status" value="1"/>
</dbReference>
<dbReference type="InterPro" id="IPR057985">
    <property type="entry name" value="TPR_PSMD3_N"/>
</dbReference>
<keyword evidence="6" id="KW-1185">Reference proteome</keyword>
<dbReference type="Proteomes" id="UP000001876">
    <property type="component" value="Unassembled WGS sequence"/>
</dbReference>
<dbReference type="AlphaFoldDB" id="C1MK11"/>
<dbReference type="InterPro" id="IPR013586">
    <property type="entry name" value="PSMD3_C"/>
</dbReference>
<protein>
    <submittedName>
        <fullName evidence="5">Predicted protein</fullName>
    </submittedName>
</protein>
<dbReference type="Pfam" id="PF08375">
    <property type="entry name" value="Rpn3_C"/>
    <property type="match status" value="1"/>
</dbReference>
<dbReference type="SMART" id="SM00088">
    <property type="entry name" value="PINT"/>
    <property type="match status" value="1"/>
</dbReference>
<dbReference type="PANTHER" id="PTHR10758:SF2">
    <property type="entry name" value="26S PROTEASOME NON-ATPASE REGULATORY SUBUNIT 3"/>
    <property type="match status" value="1"/>
</dbReference>
<dbReference type="OMA" id="AKVYFYF"/>
<dbReference type="KEGG" id="mpp:MICPUCDRAFT_31295"/>
<dbReference type="STRING" id="564608.C1MK11"/>
<dbReference type="GO" id="GO:0008541">
    <property type="term" value="C:proteasome regulatory particle, lid subcomplex"/>
    <property type="evidence" value="ECO:0007669"/>
    <property type="project" value="TreeGrafter"/>
</dbReference>
<evidence type="ECO:0000313" key="5">
    <source>
        <dbReference type="EMBL" id="EEH59684.1"/>
    </source>
</evidence>
<dbReference type="InterPro" id="IPR036390">
    <property type="entry name" value="WH_DNA-bd_sf"/>
</dbReference>
<dbReference type="GO" id="GO:0042176">
    <property type="term" value="P:regulation of protein catabolic process"/>
    <property type="evidence" value="ECO:0007669"/>
    <property type="project" value="InterPro"/>
</dbReference>
<evidence type="ECO:0000256" key="2">
    <source>
        <dbReference type="ARBA" id="ARBA00022942"/>
    </source>
</evidence>
<dbReference type="OrthoDB" id="1713558at2759"/>
<feature type="domain" description="PCI" evidence="4">
    <location>
        <begin position="281"/>
        <end position="461"/>
    </location>
</feature>
<dbReference type="InterPro" id="IPR011990">
    <property type="entry name" value="TPR-like_helical_dom_sf"/>
</dbReference>
<dbReference type="InterPro" id="IPR000717">
    <property type="entry name" value="PCI_dom"/>
</dbReference>
<comment type="similarity">
    <text evidence="1">Belongs to the proteasome subunit S3 family.</text>
</comment>
<dbReference type="eggNOG" id="KOG2581">
    <property type="taxonomic scope" value="Eukaryota"/>
</dbReference>
<gene>
    <name evidence="5" type="ORF">MICPUCDRAFT_31295</name>
</gene>
<organism evidence="6">
    <name type="scientific">Micromonas pusilla (strain CCMP1545)</name>
    <name type="common">Picoplanktonic green alga</name>
    <dbReference type="NCBI Taxonomy" id="564608"/>
    <lineage>
        <taxon>Eukaryota</taxon>
        <taxon>Viridiplantae</taxon>
        <taxon>Chlorophyta</taxon>
        <taxon>Mamiellophyceae</taxon>
        <taxon>Mamiellales</taxon>
        <taxon>Mamiellaceae</taxon>
        <taxon>Micromonas</taxon>
    </lineage>
</organism>
<dbReference type="SMART" id="SM00753">
    <property type="entry name" value="PAM"/>
    <property type="match status" value="1"/>
</dbReference>
<dbReference type="GO" id="GO:0030234">
    <property type="term" value="F:enzyme regulator activity"/>
    <property type="evidence" value="ECO:0007669"/>
    <property type="project" value="InterPro"/>
</dbReference>
<dbReference type="InterPro" id="IPR050756">
    <property type="entry name" value="CSN3"/>
</dbReference>
<dbReference type="GO" id="GO:0006511">
    <property type="term" value="P:ubiquitin-dependent protein catabolic process"/>
    <property type="evidence" value="ECO:0007669"/>
    <property type="project" value="TreeGrafter"/>
</dbReference>
<proteinExistence type="inferred from homology"/>
<feature type="compositionally biased region" description="Basic residues" evidence="3">
    <location>
        <begin position="107"/>
        <end position="116"/>
    </location>
</feature>
<feature type="region of interest" description="Disordered" evidence="3">
    <location>
        <begin position="87"/>
        <end position="151"/>
    </location>
</feature>
<keyword evidence="2" id="KW-0647">Proteasome</keyword>
<evidence type="ECO:0000259" key="4">
    <source>
        <dbReference type="PROSITE" id="PS50250"/>
    </source>
</evidence>
<dbReference type="SUPFAM" id="SSF48452">
    <property type="entry name" value="TPR-like"/>
    <property type="match status" value="1"/>
</dbReference>
<evidence type="ECO:0000256" key="3">
    <source>
        <dbReference type="SAM" id="MobiDB-lite"/>
    </source>
</evidence>
<dbReference type="RefSeq" id="XP_003056308.1">
    <property type="nucleotide sequence ID" value="XM_003056262.1"/>
</dbReference>
<dbReference type="Pfam" id="PF01399">
    <property type="entry name" value="PCI"/>
    <property type="match status" value="1"/>
</dbReference>
<reference evidence="5 6" key="1">
    <citation type="journal article" date="2009" name="Science">
        <title>Green evolution and dynamic adaptations revealed by genomes of the marine picoeukaryotes Micromonas.</title>
        <authorList>
            <person name="Worden A.Z."/>
            <person name="Lee J.H."/>
            <person name="Mock T."/>
            <person name="Rouze P."/>
            <person name="Simmons M.P."/>
            <person name="Aerts A.L."/>
            <person name="Allen A.E."/>
            <person name="Cuvelier M.L."/>
            <person name="Derelle E."/>
            <person name="Everett M.V."/>
            <person name="Foulon E."/>
            <person name="Grimwood J."/>
            <person name="Gundlach H."/>
            <person name="Henrissat B."/>
            <person name="Napoli C."/>
            <person name="McDonald S.M."/>
            <person name="Parker M.S."/>
            <person name="Rombauts S."/>
            <person name="Salamov A."/>
            <person name="Von Dassow P."/>
            <person name="Badger J.H."/>
            <person name="Coutinho P.M."/>
            <person name="Demir E."/>
            <person name="Dubchak I."/>
            <person name="Gentemann C."/>
            <person name="Eikrem W."/>
            <person name="Gready J.E."/>
            <person name="John U."/>
            <person name="Lanier W."/>
            <person name="Lindquist E.A."/>
            <person name="Lucas S."/>
            <person name="Mayer K.F."/>
            <person name="Moreau H."/>
            <person name="Not F."/>
            <person name="Otillar R."/>
            <person name="Panaud O."/>
            <person name="Pangilinan J."/>
            <person name="Paulsen I."/>
            <person name="Piegu B."/>
            <person name="Poliakov A."/>
            <person name="Robbens S."/>
            <person name="Schmutz J."/>
            <person name="Toulza E."/>
            <person name="Wyss T."/>
            <person name="Zelensky A."/>
            <person name="Zhou K."/>
            <person name="Armbrust E.V."/>
            <person name="Bhattacharya D."/>
            <person name="Goodenough U.W."/>
            <person name="Van de Peer Y."/>
            <person name="Grigoriev I.V."/>
        </authorList>
    </citation>
    <scope>NUCLEOTIDE SEQUENCE [LARGE SCALE GENOMIC DNA]</scope>
    <source>
        <strain evidence="5 6">CCMP1545</strain>
    </source>
</reference>
<dbReference type="PANTHER" id="PTHR10758">
    <property type="entry name" value="26S PROTEASOME NON-ATPASE REGULATORY SUBUNIT 3/COP9 SIGNALOSOME COMPLEX SUBUNIT 3"/>
    <property type="match status" value="1"/>
</dbReference>
<accession>C1MK11</accession>
<dbReference type="GeneID" id="9681912"/>
<dbReference type="EMBL" id="GG663736">
    <property type="protein sequence ID" value="EEH59684.1"/>
    <property type="molecule type" value="Genomic_DNA"/>
</dbReference>